<name>A0AAV7WGR1_PLEWA</name>
<dbReference type="Proteomes" id="UP001066276">
    <property type="component" value="Chromosome 1_1"/>
</dbReference>
<proteinExistence type="predicted"/>
<reference evidence="2" key="1">
    <citation type="journal article" date="2022" name="bioRxiv">
        <title>Sequencing and chromosome-scale assembly of the giantPleurodeles waltlgenome.</title>
        <authorList>
            <person name="Brown T."/>
            <person name="Elewa A."/>
            <person name="Iarovenko S."/>
            <person name="Subramanian E."/>
            <person name="Araus A.J."/>
            <person name="Petzold A."/>
            <person name="Susuki M."/>
            <person name="Suzuki K.-i.T."/>
            <person name="Hayashi T."/>
            <person name="Toyoda A."/>
            <person name="Oliveira C."/>
            <person name="Osipova E."/>
            <person name="Leigh N.D."/>
            <person name="Simon A."/>
            <person name="Yun M.H."/>
        </authorList>
    </citation>
    <scope>NUCLEOTIDE SEQUENCE</scope>
    <source>
        <strain evidence="2">20211129_DDA</strain>
        <tissue evidence="2">Liver</tissue>
    </source>
</reference>
<feature type="compositionally biased region" description="Basic and acidic residues" evidence="1">
    <location>
        <begin position="39"/>
        <end position="49"/>
    </location>
</feature>
<organism evidence="2 3">
    <name type="scientific">Pleurodeles waltl</name>
    <name type="common">Iberian ribbed newt</name>
    <dbReference type="NCBI Taxonomy" id="8319"/>
    <lineage>
        <taxon>Eukaryota</taxon>
        <taxon>Metazoa</taxon>
        <taxon>Chordata</taxon>
        <taxon>Craniata</taxon>
        <taxon>Vertebrata</taxon>
        <taxon>Euteleostomi</taxon>
        <taxon>Amphibia</taxon>
        <taxon>Batrachia</taxon>
        <taxon>Caudata</taxon>
        <taxon>Salamandroidea</taxon>
        <taxon>Salamandridae</taxon>
        <taxon>Pleurodelinae</taxon>
        <taxon>Pleurodeles</taxon>
    </lineage>
</organism>
<accession>A0AAV7WGR1</accession>
<evidence type="ECO:0000313" key="3">
    <source>
        <dbReference type="Proteomes" id="UP001066276"/>
    </source>
</evidence>
<dbReference type="EMBL" id="JANPWB010000001">
    <property type="protein sequence ID" value="KAJ1213232.1"/>
    <property type="molecule type" value="Genomic_DNA"/>
</dbReference>
<dbReference type="AlphaFoldDB" id="A0AAV7WGR1"/>
<protein>
    <submittedName>
        <fullName evidence="2">Uncharacterized protein</fullName>
    </submittedName>
</protein>
<comment type="caution">
    <text evidence="2">The sequence shown here is derived from an EMBL/GenBank/DDBJ whole genome shotgun (WGS) entry which is preliminary data.</text>
</comment>
<sequence>MPEPAPTQSRPMTFSESVGRKVMEPPLVGTSTMSDDAEKESADVKKDPSSPEEDSCQGIPSAPNHQPLKCRRAL</sequence>
<evidence type="ECO:0000313" key="2">
    <source>
        <dbReference type="EMBL" id="KAJ1213232.1"/>
    </source>
</evidence>
<feature type="compositionally biased region" description="Polar residues" evidence="1">
    <location>
        <begin position="1"/>
        <end position="16"/>
    </location>
</feature>
<feature type="region of interest" description="Disordered" evidence="1">
    <location>
        <begin position="1"/>
        <end position="74"/>
    </location>
</feature>
<gene>
    <name evidence="2" type="ORF">NDU88_000870</name>
</gene>
<keyword evidence="3" id="KW-1185">Reference proteome</keyword>
<evidence type="ECO:0000256" key="1">
    <source>
        <dbReference type="SAM" id="MobiDB-lite"/>
    </source>
</evidence>